<gene>
    <name evidence="1" type="ORF">DC346_15240</name>
</gene>
<dbReference type="EMBL" id="QEWH01000116">
    <property type="protein sequence ID" value="RBA42837.1"/>
    <property type="molecule type" value="Genomic_DNA"/>
</dbReference>
<proteinExistence type="predicted"/>
<evidence type="ECO:0000313" key="1">
    <source>
        <dbReference type="EMBL" id="RBA42837.1"/>
    </source>
</evidence>
<organism evidence="1 2">
    <name type="scientific">Acinetobacter junii</name>
    <dbReference type="NCBI Taxonomy" id="40215"/>
    <lineage>
        <taxon>Bacteria</taxon>
        <taxon>Pseudomonadati</taxon>
        <taxon>Pseudomonadota</taxon>
        <taxon>Gammaproteobacteria</taxon>
        <taxon>Moraxellales</taxon>
        <taxon>Moraxellaceae</taxon>
        <taxon>Acinetobacter</taxon>
    </lineage>
</organism>
<comment type="caution">
    <text evidence="1">The sequence shown here is derived from an EMBL/GenBank/DDBJ whole genome shotgun (WGS) entry which is preliminary data.</text>
</comment>
<dbReference type="Proteomes" id="UP000253688">
    <property type="component" value="Unassembled WGS sequence"/>
</dbReference>
<dbReference type="AlphaFoldDB" id="A0A365PFB9"/>
<accession>A0A365PFB9</accession>
<name>A0A365PFB9_ACIJU</name>
<protein>
    <submittedName>
        <fullName evidence="1">Uncharacterized protein</fullName>
    </submittedName>
</protein>
<reference evidence="1 2" key="1">
    <citation type="submission" date="2018-04" db="EMBL/GenBank/DDBJ databases">
        <title>Acinetobacter junii Genome sequencing and assembly.</title>
        <authorList>
            <person name="Su J."/>
            <person name="Rensing C."/>
            <person name="Mazhar H.S."/>
        </authorList>
    </citation>
    <scope>NUCLEOTIDE SEQUENCE [LARGE SCALE GENOMIC DNA]</scope>
    <source>
        <strain evidence="1 2">SC22</strain>
    </source>
</reference>
<evidence type="ECO:0000313" key="2">
    <source>
        <dbReference type="Proteomes" id="UP000253688"/>
    </source>
</evidence>
<dbReference type="RefSeq" id="WP_112987528.1">
    <property type="nucleotide sequence ID" value="NZ_BKQK01000004.1"/>
</dbReference>
<dbReference type="STRING" id="40215.BVL33_15915"/>
<sequence>MRRILMILGVIVVCIGAFFIYQNNSKQRTIQNQKMFDVVMAEKMRELYIQAQDWSTPVQLEVEDDRLSGDYQLMSEFLLNYWKENIEARNHYLRQLKAAQWDAFLDVERLERDSKSNYKETEQMFSDVRRASLEYDKKRQQIQSQALADAKELSLDADLQQRLQQKLAKNLHVDPAQDIFAIEQQIIEKAQAMFDLLKKYEWQRQGKLILFHESAQVRKFNTLYQDVLKLNAQIEKIKNNNVAVLEKEL</sequence>